<feature type="region of interest" description="Disordered" evidence="1">
    <location>
        <begin position="47"/>
        <end position="75"/>
    </location>
</feature>
<protein>
    <recommendedName>
        <fullName evidence="5">Altered inheritance of mitochondria protein 39, mitochondrial</fullName>
    </recommendedName>
</protein>
<name>A0A1Q3A682_ZYGRO</name>
<proteinExistence type="predicted"/>
<reference evidence="3 4" key="1">
    <citation type="submission" date="2016-08" db="EMBL/GenBank/DDBJ databases">
        <title>Draft genome sequence of allopolyploid Zygosaccharomyces rouxii.</title>
        <authorList>
            <person name="Watanabe J."/>
            <person name="Uehara K."/>
            <person name="Mogi Y."/>
            <person name="Tsukioka Y."/>
        </authorList>
    </citation>
    <scope>NUCLEOTIDE SEQUENCE [LARGE SCALE GENOMIC DNA]</scope>
    <source>
        <strain evidence="3 4">NBRC 110957</strain>
    </source>
</reference>
<feature type="compositionally biased region" description="Polar residues" evidence="1">
    <location>
        <begin position="48"/>
        <end position="65"/>
    </location>
</feature>
<dbReference type="EMBL" id="BDGX01000030">
    <property type="protein sequence ID" value="GAV51133.1"/>
    <property type="molecule type" value="Genomic_DNA"/>
</dbReference>
<keyword evidence="2" id="KW-0812">Transmembrane</keyword>
<gene>
    <name evidence="3" type="ORF">ZYGR_0AD03160</name>
</gene>
<keyword evidence="2" id="KW-1133">Transmembrane helix</keyword>
<evidence type="ECO:0008006" key="5">
    <source>
        <dbReference type="Google" id="ProtNLM"/>
    </source>
</evidence>
<sequence>MQNGYSVSIQHYTAKTTAMKTLKIWRPIFQRWLGKKGPVDPRYVFSRPPNNKGQDGTHFFTNPQDDNGGDNSGAEGIGEAIAKQRRQKRTRFAYNLFWVSIAGVLGYSIGYKVIYKKEQSFLPLMPASRVHKLNDRDARRIGIDKIRVLSRLKVLEQLSQHEMIKEQYGVPLLNVNTHETPNVDELTVWCEDSDPCVTGLVLEPDDGRPTIHNWYRLPYVFKWRLTHRPINIHKTINDISQNLGLTLSDVFQIITPEKVYGSFKYEYPLTSDDHYTKIWFLGEMKLGDDSLIIYKGKFHRDVTLEQIHLLRRENGKLIRYILYKNE</sequence>
<organism evidence="3 4">
    <name type="scientific">Zygosaccharomyces rouxii</name>
    <dbReference type="NCBI Taxonomy" id="4956"/>
    <lineage>
        <taxon>Eukaryota</taxon>
        <taxon>Fungi</taxon>
        <taxon>Dikarya</taxon>
        <taxon>Ascomycota</taxon>
        <taxon>Saccharomycotina</taxon>
        <taxon>Saccharomycetes</taxon>
        <taxon>Saccharomycetales</taxon>
        <taxon>Saccharomycetaceae</taxon>
        <taxon>Zygosaccharomyces</taxon>
    </lineage>
</organism>
<feature type="transmembrane region" description="Helical" evidence="2">
    <location>
        <begin position="92"/>
        <end position="111"/>
    </location>
</feature>
<dbReference type="OMA" id="WCEDQDP"/>
<dbReference type="OrthoDB" id="4058511at2759"/>
<evidence type="ECO:0000256" key="1">
    <source>
        <dbReference type="SAM" id="MobiDB-lite"/>
    </source>
</evidence>
<accession>A0A1Q3A682</accession>
<comment type="caution">
    <text evidence="3">The sequence shown here is derived from an EMBL/GenBank/DDBJ whole genome shotgun (WGS) entry which is preliminary data.</text>
</comment>
<keyword evidence="2" id="KW-0472">Membrane</keyword>
<dbReference type="AlphaFoldDB" id="A0A1Q3A682"/>
<evidence type="ECO:0000313" key="3">
    <source>
        <dbReference type="EMBL" id="GAV51133.1"/>
    </source>
</evidence>
<dbReference type="eggNOG" id="ENOG502QT12">
    <property type="taxonomic scope" value="Eukaryota"/>
</dbReference>
<evidence type="ECO:0000313" key="4">
    <source>
        <dbReference type="Proteomes" id="UP000187013"/>
    </source>
</evidence>
<evidence type="ECO:0000256" key="2">
    <source>
        <dbReference type="SAM" id="Phobius"/>
    </source>
</evidence>
<dbReference type="Proteomes" id="UP000187013">
    <property type="component" value="Unassembled WGS sequence"/>
</dbReference>